<evidence type="ECO:0000259" key="2">
    <source>
        <dbReference type="SMART" id="SM00642"/>
    </source>
</evidence>
<gene>
    <name evidence="3" type="ORF">ACFPCV_19480</name>
</gene>
<feature type="domain" description="Glycosyl hydrolase family 13 catalytic" evidence="2">
    <location>
        <begin position="9"/>
        <end position="716"/>
    </location>
</feature>
<dbReference type="PANTHER" id="PTHR10357:SF216">
    <property type="entry name" value="MALTOOLIGOSYL TREHALOSE SYNTHASE-RELATED"/>
    <property type="match status" value="1"/>
</dbReference>
<dbReference type="EMBL" id="JBHSIS010000008">
    <property type="protein sequence ID" value="MFC4855697.1"/>
    <property type="molecule type" value="Genomic_DNA"/>
</dbReference>
<name>A0ABV9S228_9PSEU</name>
<dbReference type="SMART" id="SM00642">
    <property type="entry name" value="Aamy"/>
    <property type="match status" value="1"/>
</dbReference>
<dbReference type="InterPro" id="IPR006047">
    <property type="entry name" value="GH13_cat_dom"/>
</dbReference>
<comment type="caution">
    <text evidence="3">The sequence shown here is derived from an EMBL/GenBank/DDBJ whole genome shotgun (WGS) entry which is preliminary data.</text>
</comment>
<sequence length="821" mass="89385">MITSTYRLQISPAFPLDAAVAVVDYLARLGVGAVYTSPLLTAAPGSAHGYDVVDPTRTSRELGGEEARLRLTSAAKAAGLSVVVDIVPNHMSVAVPSTNPWWWDVLRNGPASEYATYFDVDWSRGPILLPVLGSDSLDDLAVHDDRLVYFEHEFPLAPDTAGGSPQEVHERQHYRLVNWRRGNAELTYRRFFDITTLAGVRVEDPAVFEATHGEVLRWVQAGEVAGLRVDHPDGLADPGGYLRRLRAEAPDAWLVVEKILAVDETLPASWPVDGTTGYDALREICGLFVDPAGEAPLTTLAADLGHRPPDNGPVATETAAHEANLAADRGLRPPEIQRTGDHRQNPPVATEAVDNPPEPSSPSGSVETGGRRPTLHEVETECRRLITRTSLVAEMRRIAALANVAPEAVAEIMVAFPVYRSYLPEGLDHWTAAVAAARRANPHLVADIDTVDDAVRKDPRGELATRVQQTSGMVVAKGVEDTAFYRWTRFTALNEVGGAPDRFGVTPAEFHTRATARAAGWPGTMTALSTHDTKRAEDVRARLAVLSELPGEWAETVKRWSAEHGIDEPALNNLAWQSLVGAWPITADRLRAYLDKAAKEAKVRTSWVDHDEAFEKKVNEWPGKVIAELGAEIGAFVERIAGPGWSNALGQKIVQLAGPGVPDVYQGTDLFDLSLVDPDNRRPVDFAQRQEFLSRLEDGWLPDVDATGAAKLHVVRQVLHLRRDRPDLFTGYRPLTTQGPAAEHAFAFSRAPELVVVATRLPVKLAGSGWADTVLPLPGGPGNWHDLLTGKPVDTGQEPRRAVLGDLLSHYPVALLLRGNR</sequence>
<dbReference type="CDD" id="cd11336">
    <property type="entry name" value="AmyAc_MTSase"/>
    <property type="match status" value="1"/>
</dbReference>
<dbReference type="PANTHER" id="PTHR10357">
    <property type="entry name" value="ALPHA-AMYLASE FAMILY MEMBER"/>
    <property type="match status" value="1"/>
</dbReference>
<evidence type="ECO:0000256" key="1">
    <source>
        <dbReference type="SAM" id="MobiDB-lite"/>
    </source>
</evidence>
<evidence type="ECO:0000313" key="3">
    <source>
        <dbReference type="EMBL" id="MFC4855697.1"/>
    </source>
</evidence>
<dbReference type="InterPro" id="IPR017853">
    <property type="entry name" value="GH"/>
</dbReference>
<dbReference type="RefSeq" id="WP_378057655.1">
    <property type="nucleotide sequence ID" value="NZ_JBHSIS010000008.1"/>
</dbReference>
<dbReference type="Gene3D" id="3.20.20.80">
    <property type="entry name" value="Glycosidases"/>
    <property type="match status" value="4"/>
</dbReference>
<protein>
    <submittedName>
        <fullName evidence="3">Alpha-amylase family glycosyl hydrolase</fullName>
    </submittedName>
</protein>
<dbReference type="Proteomes" id="UP001595859">
    <property type="component" value="Unassembled WGS sequence"/>
</dbReference>
<proteinExistence type="predicted"/>
<dbReference type="SUPFAM" id="SSF51445">
    <property type="entry name" value="(Trans)glycosidases"/>
    <property type="match status" value="1"/>
</dbReference>
<dbReference type="Pfam" id="PF00128">
    <property type="entry name" value="Alpha-amylase"/>
    <property type="match status" value="1"/>
</dbReference>
<dbReference type="InterPro" id="IPR012767">
    <property type="entry name" value="Trehalose_TreY"/>
</dbReference>
<organism evidence="3 4">
    <name type="scientific">Actinophytocola glycyrrhizae</name>
    <dbReference type="NCBI Taxonomy" id="2044873"/>
    <lineage>
        <taxon>Bacteria</taxon>
        <taxon>Bacillati</taxon>
        <taxon>Actinomycetota</taxon>
        <taxon>Actinomycetes</taxon>
        <taxon>Pseudonocardiales</taxon>
        <taxon>Pseudonocardiaceae</taxon>
    </lineage>
</organism>
<dbReference type="GO" id="GO:0016787">
    <property type="term" value="F:hydrolase activity"/>
    <property type="evidence" value="ECO:0007669"/>
    <property type="project" value="UniProtKB-KW"/>
</dbReference>
<accession>A0ABV9S228</accession>
<reference evidence="4" key="1">
    <citation type="journal article" date="2019" name="Int. J. Syst. Evol. Microbiol.">
        <title>The Global Catalogue of Microorganisms (GCM) 10K type strain sequencing project: providing services to taxonomists for standard genome sequencing and annotation.</title>
        <authorList>
            <consortium name="The Broad Institute Genomics Platform"/>
            <consortium name="The Broad Institute Genome Sequencing Center for Infectious Disease"/>
            <person name="Wu L."/>
            <person name="Ma J."/>
        </authorList>
    </citation>
    <scope>NUCLEOTIDE SEQUENCE [LARGE SCALE GENOMIC DNA]</scope>
    <source>
        <strain evidence="4">ZS-22-S1</strain>
    </source>
</reference>
<keyword evidence="4" id="KW-1185">Reference proteome</keyword>
<evidence type="ECO:0000313" key="4">
    <source>
        <dbReference type="Proteomes" id="UP001595859"/>
    </source>
</evidence>
<feature type="region of interest" description="Disordered" evidence="1">
    <location>
        <begin position="325"/>
        <end position="376"/>
    </location>
</feature>
<keyword evidence="3" id="KW-0378">Hydrolase</keyword>